<keyword evidence="2" id="KW-0812">Transmembrane</keyword>
<evidence type="ECO:0000256" key="2">
    <source>
        <dbReference type="SAM" id="Phobius"/>
    </source>
</evidence>
<proteinExistence type="predicted"/>
<gene>
    <name evidence="3" type="ORF">OLEA9_A070740</name>
</gene>
<dbReference type="Proteomes" id="UP000594638">
    <property type="component" value="Unassembled WGS sequence"/>
</dbReference>
<evidence type="ECO:0000313" key="3">
    <source>
        <dbReference type="EMBL" id="CAA2989512.1"/>
    </source>
</evidence>
<dbReference type="Gramene" id="OE9A070740T1">
    <property type="protein sequence ID" value="OE9A070740C1"/>
    <property type="gene ID" value="OE9A070740"/>
</dbReference>
<evidence type="ECO:0000256" key="1">
    <source>
        <dbReference type="SAM" id="MobiDB-lite"/>
    </source>
</evidence>
<comment type="caution">
    <text evidence="3">The sequence shown here is derived from an EMBL/GenBank/DDBJ whole genome shotgun (WGS) entry which is preliminary data.</text>
</comment>
<dbReference type="AlphaFoldDB" id="A0A8S0SB76"/>
<feature type="region of interest" description="Disordered" evidence="1">
    <location>
        <begin position="89"/>
        <end position="109"/>
    </location>
</feature>
<feature type="transmembrane region" description="Helical" evidence="2">
    <location>
        <begin position="43"/>
        <end position="65"/>
    </location>
</feature>
<protein>
    <submittedName>
        <fullName evidence="3">Uncharacterized protein</fullName>
    </submittedName>
</protein>
<organism evidence="3 4">
    <name type="scientific">Olea europaea subsp. europaea</name>
    <dbReference type="NCBI Taxonomy" id="158383"/>
    <lineage>
        <taxon>Eukaryota</taxon>
        <taxon>Viridiplantae</taxon>
        <taxon>Streptophyta</taxon>
        <taxon>Embryophyta</taxon>
        <taxon>Tracheophyta</taxon>
        <taxon>Spermatophyta</taxon>
        <taxon>Magnoliopsida</taxon>
        <taxon>eudicotyledons</taxon>
        <taxon>Gunneridae</taxon>
        <taxon>Pentapetalae</taxon>
        <taxon>asterids</taxon>
        <taxon>lamiids</taxon>
        <taxon>Lamiales</taxon>
        <taxon>Oleaceae</taxon>
        <taxon>Oleeae</taxon>
        <taxon>Olea</taxon>
    </lineage>
</organism>
<keyword evidence="4" id="KW-1185">Reference proteome</keyword>
<keyword evidence="2" id="KW-0472">Membrane</keyword>
<evidence type="ECO:0000313" key="4">
    <source>
        <dbReference type="Proteomes" id="UP000594638"/>
    </source>
</evidence>
<sequence length="109" mass="11937">MQVHLREMQGLCGENIGKACDPSKGSISPSTHKKIVGKENTRISIWLLIVVIVVLLAMAVGILMMRRRQEPIDLMIKENLDDSVDLSAPSVGKKDLESSQKGWALANLA</sequence>
<name>A0A8S0SB76_OLEEU</name>
<accession>A0A8S0SB76</accession>
<keyword evidence="2" id="KW-1133">Transmembrane helix</keyword>
<dbReference type="EMBL" id="CACTIH010004109">
    <property type="protein sequence ID" value="CAA2989512.1"/>
    <property type="molecule type" value="Genomic_DNA"/>
</dbReference>
<reference evidence="3 4" key="1">
    <citation type="submission" date="2019-12" db="EMBL/GenBank/DDBJ databases">
        <authorList>
            <person name="Alioto T."/>
            <person name="Alioto T."/>
            <person name="Gomez Garrido J."/>
        </authorList>
    </citation>
    <scope>NUCLEOTIDE SEQUENCE [LARGE SCALE GENOMIC DNA]</scope>
</reference>